<dbReference type="Proteomes" id="UP000011761">
    <property type="component" value="Unassembled WGS sequence"/>
</dbReference>
<dbReference type="GeneID" id="19109523"/>
<dbReference type="HOGENOM" id="CLU_427566_0_0_1"/>
<reference evidence="2 3" key="1">
    <citation type="journal article" date="2012" name="PLoS Pathog.">
        <title>Diverse lifestyles and strategies of plant pathogenesis encoded in the genomes of eighteen Dothideomycetes fungi.</title>
        <authorList>
            <person name="Ohm R.A."/>
            <person name="Feau N."/>
            <person name="Henrissat B."/>
            <person name="Schoch C.L."/>
            <person name="Horwitz B.A."/>
            <person name="Barry K.W."/>
            <person name="Condon B.J."/>
            <person name="Copeland A.C."/>
            <person name="Dhillon B."/>
            <person name="Glaser F."/>
            <person name="Hesse C.N."/>
            <person name="Kosti I."/>
            <person name="LaButti K."/>
            <person name="Lindquist E.A."/>
            <person name="Lucas S."/>
            <person name="Salamov A.A."/>
            <person name="Bradshaw R.E."/>
            <person name="Ciuffetti L."/>
            <person name="Hamelin R.C."/>
            <person name="Kema G.H.J."/>
            <person name="Lawrence C."/>
            <person name="Scott J.A."/>
            <person name="Spatafora J.W."/>
            <person name="Turgeon B.G."/>
            <person name="de Wit P.J.G.M."/>
            <person name="Zhong S."/>
            <person name="Goodwin S.B."/>
            <person name="Grigoriev I.V."/>
        </authorList>
    </citation>
    <scope>NUCLEOTIDE SEQUENCE [LARGE SCALE GENOMIC DNA]</scope>
    <source>
        <strain evidence="2 3">UAMH 10762</strain>
    </source>
</reference>
<feature type="region of interest" description="Disordered" evidence="1">
    <location>
        <begin position="600"/>
        <end position="640"/>
    </location>
</feature>
<evidence type="ECO:0000256" key="1">
    <source>
        <dbReference type="SAM" id="MobiDB-lite"/>
    </source>
</evidence>
<proteinExistence type="predicted"/>
<accession>M2N9D7</accession>
<evidence type="ECO:0000313" key="2">
    <source>
        <dbReference type="EMBL" id="EMD00794.1"/>
    </source>
</evidence>
<keyword evidence="3" id="KW-1185">Reference proteome</keyword>
<dbReference type="KEGG" id="bcom:BAUCODRAFT_183232"/>
<protein>
    <submittedName>
        <fullName evidence="2">Uncharacterized protein</fullName>
    </submittedName>
</protein>
<feature type="compositionally biased region" description="Basic residues" evidence="1">
    <location>
        <begin position="434"/>
        <end position="444"/>
    </location>
</feature>
<feature type="region of interest" description="Disordered" evidence="1">
    <location>
        <begin position="397"/>
        <end position="454"/>
    </location>
</feature>
<organism evidence="2 3">
    <name type="scientific">Baudoinia panamericana (strain UAMH 10762)</name>
    <name type="common">Angels' share fungus</name>
    <name type="synonym">Baudoinia compniacensis (strain UAMH 10762)</name>
    <dbReference type="NCBI Taxonomy" id="717646"/>
    <lineage>
        <taxon>Eukaryota</taxon>
        <taxon>Fungi</taxon>
        <taxon>Dikarya</taxon>
        <taxon>Ascomycota</taxon>
        <taxon>Pezizomycotina</taxon>
        <taxon>Dothideomycetes</taxon>
        <taxon>Dothideomycetidae</taxon>
        <taxon>Mycosphaerellales</taxon>
        <taxon>Teratosphaeriaceae</taxon>
        <taxon>Baudoinia</taxon>
    </lineage>
</organism>
<feature type="region of interest" description="Disordered" evidence="1">
    <location>
        <begin position="93"/>
        <end position="121"/>
    </location>
</feature>
<dbReference type="AlphaFoldDB" id="M2N9D7"/>
<name>M2N9D7_BAUPA</name>
<gene>
    <name evidence="2" type="ORF">BAUCODRAFT_183232</name>
</gene>
<feature type="compositionally biased region" description="Basic and acidic residues" evidence="1">
    <location>
        <begin position="626"/>
        <end position="640"/>
    </location>
</feature>
<dbReference type="EMBL" id="KB445550">
    <property type="protein sequence ID" value="EMD00794.1"/>
    <property type="molecule type" value="Genomic_DNA"/>
</dbReference>
<dbReference type="RefSeq" id="XP_007671978.1">
    <property type="nucleotide sequence ID" value="XM_007673788.1"/>
</dbReference>
<sequence length="640" mass="68981">MSTSTPVYTISATEKQALGKRKADEIEANREEARARFEADYGRLLDFNIAADEAEVSVRCVSTALPQLTTLQHALEGILLDLTDEERSDLAEIDGTRDDSTNDEAVDEQQGNLPSGDGSPVRLADQVRSDLHELQLKHGDTPGVVVLIERGLERVRAAWFGLLEANFALPEVHRKVIQKSELVNIAASTIQRATEDSTKIVRMDGDKLKQVSGDLKLFLATSLANQERTKRSLAGSPEAESEVLQSMAGENSFGEVLKGIGIALQDLRQCLTEWDLTSTKPEAHASKTPTASNKSAHHALLGSGYLSVANPGPLQIGEAVFALTQSANTLSPITKPNATRSKLDLSVPMSSSPHVKKGGDYLGRVDGFKGHKKPGTQRDRFATPAPILARSPVVPHAAGDTADEHVTSTPSADTSELGVAQPASVSQQNVKAANSRKNRAPTKKTKAEGRKGGSLAKWGAAEELYVAEQWFGDDLMIDKAKTHPSNGNFVGTKARADAHNQWIVGQGGDLSTWWRTWPAMEQRMEHCRKNRETLSSLRAKAGREARTNTVEDSMDVDDEIAYGDEDGGTSTSVYAKDASAGEARSTVLFDAEIYNLAMSGTAPSNMGESKDRQENTTEGNSSVESAKAKVADPKDDSEKL</sequence>
<feature type="compositionally biased region" description="Polar residues" evidence="1">
    <location>
        <begin position="423"/>
        <end position="432"/>
    </location>
</feature>
<evidence type="ECO:0000313" key="3">
    <source>
        <dbReference type="Proteomes" id="UP000011761"/>
    </source>
</evidence>